<protein>
    <submittedName>
        <fullName evidence="3">Uncharacterized protein</fullName>
    </submittedName>
</protein>
<keyword evidence="1" id="KW-0433">Leucine-rich repeat</keyword>
<dbReference type="InterPro" id="IPR032675">
    <property type="entry name" value="LRR_dom_sf"/>
</dbReference>
<keyword evidence="4" id="KW-1185">Reference proteome</keyword>
<accession>A0ABY0QSY5</accession>
<dbReference type="PROSITE" id="PS51450">
    <property type="entry name" value="LRR"/>
    <property type="match status" value="1"/>
</dbReference>
<evidence type="ECO:0000313" key="3">
    <source>
        <dbReference type="EMBL" id="SDL78999.1"/>
    </source>
</evidence>
<comment type="caution">
    <text evidence="3">The sequence shown here is derived from an EMBL/GenBank/DDBJ whole genome shotgun (WGS) entry which is preliminary data.</text>
</comment>
<dbReference type="PANTHER" id="PTHR47566:SF1">
    <property type="entry name" value="PROTEIN NUD1"/>
    <property type="match status" value="1"/>
</dbReference>
<proteinExistence type="predicted"/>
<sequence length="234" mass="27128">MKSRLTLLLFALNFLIFNCQPHKKIYPDQNFTNALYDNDIDINKNGYFEEDELLIVTNLDLTQKNITDISGIEDFKNLKELILNRNYIQDFSPVNKLEKLEILGISQNQNPPTIDLSKIKNLQRLYGAMSNLKDIKLNDRIKILYLGSNNFTNFDASKYVNLESLELDGCKKLTQVNISNNPKIYQLYFYGTAIKELDISNNKNIKTIYIEQNVKLIKASDQKNIEPSQRVTAY</sequence>
<reference evidence="3 4" key="1">
    <citation type="submission" date="2016-10" db="EMBL/GenBank/DDBJ databases">
        <authorList>
            <person name="Varghese N."/>
            <person name="Submissions S."/>
        </authorList>
    </citation>
    <scope>NUCLEOTIDE SEQUENCE [LARGE SCALE GENOMIC DNA]</scope>
    <source>
        <strain evidence="3 4">CGMCC 1.10941</strain>
    </source>
</reference>
<dbReference type="SUPFAM" id="SSF52058">
    <property type="entry name" value="L domain-like"/>
    <property type="match status" value="1"/>
</dbReference>
<evidence type="ECO:0000256" key="1">
    <source>
        <dbReference type="ARBA" id="ARBA00022614"/>
    </source>
</evidence>
<evidence type="ECO:0000313" key="4">
    <source>
        <dbReference type="Proteomes" id="UP000199242"/>
    </source>
</evidence>
<organism evidence="3 4">
    <name type="scientific">Chryseobacterium taihuense</name>
    <dbReference type="NCBI Taxonomy" id="1141221"/>
    <lineage>
        <taxon>Bacteria</taxon>
        <taxon>Pseudomonadati</taxon>
        <taxon>Bacteroidota</taxon>
        <taxon>Flavobacteriia</taxon>
        <taxon>Flavobacteriales</taxon>
        <taxon>Weeksellaceae</taxon>
        <taxon>Chryseobacterium group</taxon>
        <taxon>Chryseobacterium</taxon>
    </lineage>
</organism>
<evidence type="ECO:0000256" key="2">
    <source>
        <dbReference type="ARBA" id="ARBA00022737"/>
    </source>
</evidence>
<name>A0ABY0QSY5_9FLAO</name>
<gene>
    <name evidence="3" type="ORF">SAMN05216273_106107</name>
</gene>
<dbReference type="InterPro" id="IPR001611">
    <property type="entry name" value="Leu-rich_rpt"/>
</dbReference>
<dbReference type="EMBL" id="FNHD01000006">
    <property type="protein sequence ID" value="SDL78999.1"/>
    <property type="molecule type" value="Genomic_DNA"/>
</dbReference>
<dbReference type="Gene3D" id="3.80.10.10">
    <property type="entry name" value="Ribonuclease Inhibitor"/>
    <property type="match status" value="1"/>
</dbReference>
<dbReference type="Proteomes" id="UP000199242">
    <property type="component" value="Unassembled WGS sequence"/>
</dbReference>
<dbReference type="PANTHER" id="PTHR47566">
    <property type="match status" value="1"/>
</dbReference>
<dbReference type="InterPro" id="IPR052574">
    <property type="entry name" value="CDIRP"/>
</dbReference>
<keyword evidence="2" id="KW-0677">Repeat</keyword>